<proteinExistence type="predicted"/>
<evidence type="ECO:0000313" key="2">
    <source>
        <dbReference type="EMBL" id="SVD64480.1"/>
    </source>
</evidence>
<dbReference type="EMBL" id="UINC01163917">
    <property type="protein sequence ID" value="SVD64480.1"/>
    <property type="molecule type" value="Genomic_DNA"/>
</dbReference>
<organism evidence="2">
    <name type="scientific">marine metagenome</name>
    <dbReference type="NCBI Taxonomy" id="408172"/>
    <lineage>
        <taxon>unclassified sequences</taxon>
        <taxon>metagenomes</taxon>
        <taxon>ecological metagenomes</taxon>
    </lineage>
</organism>
<sequence>IHLCVFAEDGEPNGPTPRRRSRFWTHRTDSRWM</sequence>
<feature type="non-terminal residue" evidence="2">
    <location>
        <position position="1"/>
    </location>
</feature>
<accession>A0A382X0X1</accession>
<name>A0A382X0X1_9ZZZZ</name>
<evidence type="ECO:0000256" key="1">
    <source>
        <dbReference type="SAM" id="MobiDB-lite"/>
    </source>
</evidence>
<gene>
    <name evidence="2" type="ORF">METZ01_LOCUS417334</name>
</gene>
<dbReference type="AlphaFoldDB" id="A0A382X0X1"/>
<feature type="region of interest" description="Disordered" evidence="1">
    <location>
        <begin position="1"/>
        <end position="21"/>
    </location>
</feature>
<feature type="non-terminal residue" evidence="2">
    <location>
        <position position="33"/>
    </location>
</feature>
<protein>
    <submittedName>
        <fullName evidence="2">Uncharacterized protein</fullName>
    </submittedName>
</protein>
<reference evidence="2" key="1">
    <citation type="submission" date="2018-05" db="EMBL/GenBank/DDBJ databases">
        <authorList>
            <person name="Lanie J.A."/>
            <person name="Ng W.-L."/>
            <person name="Kazmierczak K.M."/>
            <person name="Andrzejewski T.M."/>
            <person name="Davidsen T.M."/>
            <person name="Wayne K.J."/>
            <person name="Tettelin H."/>
            <person name="Glass J.I."/>
            <person name="Rusch D."/>
            <person name="Podicherti R."/>
            <person name="Tsui H.-C.T."/>
            <person name="Winkler M.E."/>
        </authorList>
    </citation>
    <scope>NUCLEOTIDE SEQUENCE</scope>
</reference>